<proteinExistence type="predicted"/>
<keyword evidence="1" id="KW-0472">Membrane</keyword>
<evidence type="ECO:0000313" key="2">
    <source>
        <dbReference type="EMBL" id="CAD7668695.1"/>
    </source>
</evidence>
<feature type="non-terminal residue" evidence="2">
    <location>
        <position position="110"/>
    </location>
</feature>
<gene>
    <name evidence="2" type="ORF">ONB1V03_LOCUS23564</name>
</gene>
<dbReference type="AlphaFoldDB" id="A0A7R9R266"/>
<protein>
    <submittedName>
        <fullName evidence="2">Uncharacterized protein</fullName>
    </submittedName>
</protein>
<evidence type="ECO:0000313" key="3">
    <source>
        <dbReference type="Proteomes" id="UP000728032"/>
    </source>
</evidence>
<feature type="transmembrane region" description="Helical" evidence="1">
    <location>
        <begin position="74"/>
        <end position="91"/>
    </location>
</feature>
<organism evidence="2">
    <name type="scientific">Oppiella nova</name>
    <dbReference type="NCBI Taxonomy" id="334625"/>
    <lineage>
        <taxon>Eukaryota</taxon>
        <taxon>Metazoa</taxon>
        <taxon>Ecdysozoa</taxon>
        <taxon>Arthropoda</taxon>
        <taxon>Chelicerata</taxon>
        <taxon>Arachnida</taxon>
        <taxon>Acari</taxon>
        <taxon>Acariformes</taxon>
        <taxon>Sarcoptiformes</taxon>
        <taxon>Oribatida</taxon>
        <taxon>Brachypylina</taxon>
        <taxon>Oppioidea</taxon>
        <taxon>Oppiidae</taxon>
        <taxon>Oppiella</taxon>
    </lineage>
</organism>
<dbReference type="OrthoDB" id="5796092at2759"/>
<accession>A0A7R9R266</accession>
<dbReference type="EMBL" id="CAJPVJ010060793">
    <property type="protein sequence ID" value="CAG2184144.1"/>
    <property type="molecule type" value="Genomic_DNA"/>
</dbReference>
<name>A0A7R9R266_9ACAR</name>
<dbReference type="Proteomes" id="UP000728032">
    <property type="component" value="Unassembled WGS sequence"/>
</dbReference>
<keyword evidence="3" id="KW-1185">Reference proteome</keyword>
<sequence length="110" mass="12949">FDFSSYAYRGIDLGYYFSSWGQKETQFGYGVFPADSQMLPFINAYIEEMTTIYGNSYVENEMNSRERLIFEAKVFALYAFMVDLLFCIYLADGNKKPDEMINAEKRFKCY</sequence>
<keyword evidence="1" id="KW-1133">Transmembrane helix</keyword>
<evidence type="ECO:0000256" key="1">
    <source>
        <dbReference type="SAM" id="Phobius"/>
    </source>
</evidence>
<dbReference type="EMBL" id="OC975618">
    <property type="protein sequence ID" value="CAD7668695.1"/>
    <property type="molecule type" value="Genomic_DNA"/>
</dbReference>
<reference evidence="2" key="1">
    <citation type="submission" date="2020-11" db="EMBL/GenBank/DDBJ databases">
        <authorList>
            <person name="Tran Van P."/>
        </authorList>
    </citation>
    <scope>NUCLEOTIDE SEQUENCE</scope>
</reference>
<feature type="non-terminal residue" evidence="2">
    <location>
        <position position="1"/>
    </location>
</feature>
<dbReference type="Gene3D" id="3.90.1200.10">
    <property type="match status" value="1"/>
</dbReference>
<keyword evidence="1" id="KW-0812">Transmembrane</keyword>